<dbReference type="InterPro" id="IPR000836">
    <property type="entry name" value="PRTase_dom"/>
</dbReference>
<keyword evidence="3 6" id="KW-0328">Glycosyltransferase</keyword>
<evidence type="ECO:0000256" key="2">
    <source>
        <dbReference type="ARBA" id="ARBA00011971"/>
    </source>
</evidence>
<evidence type="ECO:0000256" key="3">
    <source>
        <dbReference type="ARBA" id="ARBA00022676"/>
    </source>
</evidence>
<comment type="pathway">
    <text evidence="1 6">Pyrimidine metabolism; UMP biosynthesis via de novo pathway; UMP from orotate: step 1/2.</text>
</comment>
<keyword evidence="9" id="KW-1185">Reference proteome</keyword>
<proteinExistence type="inferred from homology"/>
<feature type="binding site" evidence="6">
    <location>
        <position position="134"/>
    </location>
    <ligand>
        <name>orotate</name>
        <dbReference type="ChEBI" id="CHEBI:30839"/>
    </ligand>
</feature>
<dbReference type="PANTHER" id="PTHR19278:SF9">
    <property type="entry name" value="URIDINE 5'-MONOPHOSPHATE SYNTHASE"/>
    <property type="match status" value="1"/>
</dbReference>
<comment type="catalytic activity">
    <reaction evidence="6">
        <text>orotidine 5'-phosphate + diphosphate = orotate + 5-phospho-alpha-D-ribose 1-diphosphate</text>
        <dbReference type="Rhea" id="RHEA:10380"/>
        <dbReference type="ChEBI" id="CHEBI:30839"/>
        <dbReference type="ChEBI" id="CHEBI:33019"/>
        <dbReference type="ChEBI" id="CHEBI:57538"/>
        <dbReference type="ChEBI" id="CHEBI:58017"/>
        <dbReference type="EC" id="2.4.2.10"/>
    </reaction>
</comment>
<comment type="function">
    <text evidence="6">Catalyzes the transfer of a ribosyl phosphate group from 5-phosphoribose 1-diphosphate to orotate, leading to the formation of orotidine monophosphate (OMP).</text>
</comment>
<feature type="binding site" description="in other chain" evidence="6">
    <location>
        <begin position="130"/>
        <end position="138"/>
    </location>
    <ligand>
        <name>5-phospho-alpha-D-ribose 1-diphosphate</name>
        <dbReference type="ChEBI" id="CHEBI:58017"/>
        <note>ligand shared between dimeric partners</note>
    </ligand>
</feature>
<dbReference type="GO" id="GO:0004588">
    <property type="term" value="F:orotate phosphoribosyltransferase activity"/>
    <property type="evidence" value="ECO:0007669"/>
    <property type="project" value="UniProtKB-UniRule"/>
</dbReference>
<gene>
    <name evidence="8" type="primary">pyrE_1</name>
    <name evidence="6" type="synonym">pyrE</name>
    <name evidence="8" type="ORF">KDW_01530</name>
</gene>
<dbReference type="HAMAP" id="MF_01208">
    <property type="entry name" value="PyrE"/>
    <property type="match status" value="1"/>
</dbReference>
<dbReference type="CDD" id="cd06223">
    <property type="entry name" value="PRTases_typeI"/>
    <property type="match status" value="1"/>
</dbReference>
<dbReference type="Proteomes" id="UP000326912">
    <property type="component" value="Unassembled WGS sequence"/>
</dbReference>
<dbReference type="InterPro" id="IPR023031">
    <property type="entry name" value="OPRT"/>
</dbReference>
<protein>
    <recommendedName>
        <fullName evidence="2 6">Orotate phosphoribosyltransferase</fullName>
        <shortName evidence="6">OPRT</shortName>
        <shortName evidence="6">OPRTase</shortName>
        <ecNumber evidence="2 6">2.4.2.10</ecNumber>
    </recommendedName>
</protein>
<dbReference type="GO" id="GO:0000287">
    <property type="term" value="F:magnesium ion binding"/>
    <property type="evidence" value="ECO:0007669"/>
    <property type="project" value="UniProtKB-UniRule"/>
</dbReference>
<evidence type="ECO:0000256" key="4">
    <source>
        <dbReference type="ARBA" id="ARBA00022679"/>
    </source>
</evidence>
<dbReference type="GO" id="GO:0019856">
    <property type="term" value="P:pyrimidine nucleobase biosynthetic process"/>
    <property type="evidence" value="ECO:0007669"/>
    <property type="project" value="TreeGrafter"/>
</dbReference>
<dbReference type="AlphaFoldDB" id="A0A5J4KIP6"/>
<evidence type="ECO:0000256" key="1">
    <source>
        <dbReference type="ARBA" id="ARBA00004889"/>
    </source>
</evidence>
<dbReference type="RefSeq" id="WP_151754195.1">
    <property type="nucleotide sequence ID" value="NZ_BKZW01000001.1"/>
</dbReference>
<dbReference type="UniPathway" id="UPA00070">
    <property type="reaction ID" value="UER00119"/>
</dbReference>
<sequence length="233" mass="25729">MSDLNDAKIMQKFANVGAIVSDSHFVYSSGRHSSVYVNKDALYLHPGVISELCQRMAQPYKAEQIDVVVGPVIGGVVLSQWVAYYLNQRRQSGETLAVFAEKGSDSLDKQFTFNRGYDHYIADKNILIVEDVLTTGGSVRQVVDLVRHHGGNVVGITALCNRGNVQPKDVGDVPIHSLISLSLQTYNEDECPFCQQAIPVNTELGKGRAFLVRQKAQEKAIKAETERNTYNGK</sequence>
<keyword evidence="4 6" id="KW-0808">Transferase</keyword>
<comment type="similarity">
    <text evidence="6">Belongs to the purine/pyrimidine phosphoribosyltransferase family. PyrE subfamily.</text>
</comment>
<organism evidence="8 9">
    <name type="scientific">Dictyobacter vulcani</name>
    <dbReference type="NCBI Taxonomy" id="2607529"/>
    <lineage>
        <taxon>Bacteria</taxon>
        <taxon>Bacillati</taxon>
        <taxon>Chloroflexota</taxon>
        <taxon>Ktedonobacteria</taxon>
        <taxon>Ktedonobacterales</taxon>
        <taxon>Dictyobacteraceae</taxon>
        <taxon>Dictyobacter</taxon>
    </lineage>
</organism>
<evidence type="ECO:0000313" key="8">
    <source>
        <dbReference type="EMBL" id="GER85991.1"/>
    </source>
</evidence>
<accession>A0A5J4KIP6</accession>
<comment type="caution">
    <text evidence="6">Lacks conserved residue(s) required for the propagation of feature annotation.</text>
</comment>
<comment type="caution">
    <text evidence="8">The sequence shown here is derived from an EMBL/GenBank/DDBJ whole genome shotgun (WGS) entry which is preliminary data.</text>
</comment>
<evidence type="ECO:0000256" key="6">
    <source>
        <dbReference type="HAMAP-Rule" id="MF_01208"/>
    </source>
</evidence>
<comment type="cofactor">
    <cofactor evidence="6">
        <name>Mg(2+)</name>
        <dbReference type="ChEBI" id="CHEBI:18420"/>
    </cofactor>
</comment>
<dbReference type="Pfam" id="PF00156">
    <property type="entry name" value="Pribosyltran"/>
    <property type="match status" value="1"/>
</dbReference>
<keyword evidence="5 6" id="KW-0665">Pyrimidine biosynthesis</keyword>
<feature type="binding site" evidence="6">
    <location>
        <position position="162"/>
    </location>
    <ligand>
        <name>orotate</name>
        <dbReference type="ChEBI" id="CHEBI:30839"/>
    </ligand>
</feature>
<keyword evidence="6" id="KW-0460">Magnesium</keyword>
<evidence type="ECO:0000256" key="5">
    <source>
        <dbReference type="ARBA" id="ARBA00022975"/>
    </source>
</evidence>
<feature type="domain" description="Phosphoribosyltransferase" evidence="7">
    <location>
        <begin position="61"/>
        <end position="166"/>
    </location>
</feature>
<dbReference type="EMBL" id="BKZW01000001">
    <property type="protein sequence ID" value="GER85991.1"/>
    <property type="molecule type" value="Genomic_DNA"/>
</dbReference>
<feature type="binding site" description="in other chain" evidence="6">
    <location>
        <position position="102"/>
    </location>
    <ligand>
        <name>5-phospho-alpha-D-ribose 1-diphosphate</name>
        <dbReference type="ChEBI" id="CHEBI:58017"/>
        <note>ligand shared between dimeric partners</note>
    </ligand>
</feature>
<dbReference type="Gene3D" id="3.40.50.2020">
    <property type="match status" value="1"/>
</dbReference>
<evidence type="ECO:0000259" key="7">
    <source>
        <dbReference type="Pfam" id="PF00156"/>
    </source>
</evidence>
<dbReference type="InterPro" id="IPR029057">
    <property type="entry name" value="PRTase-like"/>
</dbReference>
<comment type="subunit">
    <text evidence="6">Homodimer.</text>
</comment>
<dbReference type="PANTHER" id="PTHR19278">
    <property type="entry name" value="OROTATE PHOSPHORIBOSYLTRANSFERASE"/>
    <property type="match status" value="1"/>
</dbReference>
<reference evidence="8 9" key="1">
    <citation type="submission" date="2019-10" db="EMBL/GenBank/DDBJ databases">
        <title>Dictyobacter vulcani sp. nov., within the class Ktedonobacteria, isolated from soil of volcanic Mt. Zao.</title>
        <authorList>
            <person name="Zheng Y."/>
            <person name="Wang C.M."/>
            <person name="Sakai Y."/>
            <person name="Abe K."/>
            <person name="Yokota A."/>
            <person name="Yabe S."/>
        </authorList>
    </citation>
    <scope>NUCLEOTIDE SEQUENCE [LARGE SCALE GENOMIC DNA]</scope>
    <source>
        <strain evidence="8 9">W12</strain>
    </source>
</reference>
<dbReference type="SUPFAM" id="SSF53271">
    <property type="entry name" value="PRTase-like"/>
    <property type="match status" value="1"/>
</dbReference>
<name>A0A5J4KIP6_9CHLR</name>
<evidence type="ECO:0000313" key="9">
    <source>
        <dbReference type="Proteomes" id="UP000326912"/>
    </source>
</evidence>
<dbReference type="EC" id="2.4.2.10" evidence="2 6"/>
<dbReference type="GO" id="GO:0044205">
    <property type="term" value="P:'de novo' UMP biosynthetic process"/>
    <property type="evidence" value="ECO:0007669"/>
    <property type="project" value="UniProtKB-UniRule"/>
</dbReference>